<comment type="caution">
    <text evidence="1">The sequence shown here is derived from an EMBL/GenBank/DDBJ whole genome shotgun (WGS) entry which is preliminary data.</text>
</comment>
<sequence length="105" mass="12110">MILNVLLKVITNMLGPLPALFAKEEIARWKSELILRSPTFILDVITYGTKRYNAALGYTNNKYDRWYNTGRVLALTVMVLSLDINLWAVFRVDEFKDQMEAPSLL</sequence>
<evidence type="ECO:0000313" key="2">
    <source>
        <dbReference type="Proteomes" id="UP000429607"/>
    </source>
</evidence>
<reference evidence="1 2" key="1">
    <citation type="submission" date="2018-09" db="EMBL/GenBank/DDBJ databases">
        <title>Genomic investigation of the strawberry pathogen Phytophthora fragariae indicates pathogenicity is determined by transcriptional variation in three key races.</title>
        <authorList>
            <person name="Adams T.M."/>
            <person name="Armitage A.D."/>
            <person name="Sobczyk M.K."/>
            <person name="Bates H.J."/>
            <person name="Dunwell J.M."/>
            <person name="Nellist C.F."/>
            <person name="Harrison R.J."/>
        </authorList>
    </citation>
    <scope>NUCLEOTIDE SEQUENCE [LARGE SCALE GENOMIC DNA]</scope>
    <source>
        <strain evidence="1 2">SCRP249</strain>
    </source>
</reference>
<dbReference type="AlphaFoldDB" id="A0A6A3M696"/>
<dbReference type="Proteomes" id="UP000429607">
    <property type="component" value="Unassembled WGS sequence"/>
</dbReference>
<gene>
    <name evidence="1" type="ORF">PR001_g12373</name>
</gene>
<proteinExistence type="predicted"/>
<organism evidence="1 2">
    <name type="scientific">Phytophthora rubi</name>
    <dbReference type="NCBI Taxonomy" id="129364"/>
    <lineage>
        <taxon>Eukaryota</taxon>
        <taxon>Sar</taxon>
        <taxon>Stramenopiles</taxon>
        <taxon>Oomycota</taxon>
        <taxon>Peronosporomycetes</taxon>
        <taxon>Peronosporales</taxon>
        <taxon>Peronosporaceae</taxon>
        <taxon>Phytophthora</taxon>
    </lineage>
</organism>
<dbReference type="EMBL" id="QXFV01000802">
    <property type="protein sequence ID" value="KAE9025660.1"/>
    <property type="molecule type" value="Genomic_DNA"/>
</dbReference>
<protein>
    <submittedName>
        <fullName evidence="1">Uncharacterized protein</fullName>
    </submittedName>
</protein>
<evidence type="ECO:0000313" key="1">
    <source>
        <dbReference type="EMBL" id="KAE9025660.1"/>
    </source>
</evidence>
<accession>A0A6A3M696</accession>
<name>A0A6A3M696_9STRA</name>